<dbReference type="InterPro" id="IPR027417">
    <property type="entry name" value="P-loop_NTPase"/>
</dbReference>
<dbReference type="OrthoDB" id="9784332at2"/>
<sequence>MGYFKIENVNYKYPLENKQVLKNINIEIKKGEFWAVIGKNGSGKTTFCNMLRRFVPDFYKGELTGKITLEDKELKDYSQKELVQKIGFVFQNPFTQISGVKDTVFDEIAYGLENLGLYKEEIISRVEKILKMLEIEKLRDRNPYDLSGGQKQRVALASIIAMNPDILVIDEPTSQLDPKGTEDIFKIINLMANEGKTIILVEHKLELIAEYAQNILVLDEGEIILSGKAEEVLNNKILLEKEIGMTQYSMLAYELEKSGKVDLEEIPITKEKIVELLKK</sequence>
<comment type="similarity">
    <text evidence="2">Belongs to the ABC transporter superfamily.</text>
</comment>
<dbReference type="InterPro" id="IPR050095">
    <property type="entry name" value="ECF_ABC_transporter_ATP-bd"/>
</dbReference>
<keyword evidence="5" id="KW-0547">Nucleotide-binding</keyword>
<dbReference type="FunFam" id="3.40.50.300:FF:000224">
    <property type="entry name" value="Energy-coupling factor transporter ATP-binding protein EcfA"/>
    <property type="match status" value="1"/>
</dbReference>
<dbReference type="SUPFAM" id="SSF52540">
    <property type="entry name" value="P-loop containing nucleoside triphosphate hydrolases"/>
    <property type="match status" value="1"/>
</dbReference>
<keyword evidence="7" id="KW-1278">Translocase</keyword>
<dbReference type="EMBL" id="AP019831">
    <property type="protein sequence ID" value="BBM46214.1"/>
    <property type="molecule type" value="Genomic_DNA"/>
</dbReference>
<evidence type="ECO:0000256" key="6">
    <source>
        <dbReference type="ARBA" id="ARBA00022840"/>
    </source>
</evidence>
<reference evidence="10 11" key="1">
    <citation type="submission" date="2019-07" db="EMBL/GenBank/DDBJ databases">
        <title>Complete Genome Sequence of Leptotrichia trevisanii Strain JMUB3870.</title>
        <authorList>
            <person name="Watanabe S."/>
            <person name="Cui L."/>
        </authorList>
    </citation>
    <scope>NUCLEOTIDE SEQUENCE [LARGE SCALE GENOMIC DNA]</scope>
    <source>
        <strain evidence="10 11">JMUB3870</strain>
    </source>
</reference>
<keyword evidence="11" id="KW-1185">Reference proteome</keyword>
<keyword evidence="4" id="KW-1003">Cell membrane</keyword>
<gene>
    <name evidence="10" type="ORF">JMUB3870_2351</name>
</gene>
<evidence type="ECO:0000256" key="7">
    <source>
        <dbReference type="ARBA" id="ARBA00022967"/>
    </source>
</evidence>
<dbReference type="Gene3D" id="3.40.50.300">
    <property type="entry name" value="P-loop containing nucleotide triphosphate hydrolases"/>
    <property type="match status" value="1"/>
</dbReference>
<evidence type="ECO:0000256" key="2">
    <source>
        <dbReference type="ARBA" id="ARBA00005417"/>
    </source>
</evidence>
<keyword evidence="8" id="KW-0472">Membrane</keyword>
<proteinExistence type="inferred from homology"/>
<dbReference type="GO" id="GO:0043190">
    <property type="term" value="C:ATP-binding cassette (ABC) transporter complex"/>
    <property type="evidence" value="ECO:0007669"/>
    <property type="project" value="TreeGrafter"/>
</dbReference>
<dbReference type="PROSITE" id="PS50893">
    <property type="entry name" value="ABC_TRANSPORTER_2"/>
    <property type="match status" value="1"/>
</dbReference>
<dbReference type="InterPro" id="IPR003439">
    <property type="entry name" value="ABC_transporter-like_ATP-bd"/>
</dbReference>
<keyword evidence="6" id="KW-0067">ATP-binding</keyword>
<dbReference type="PANTHER" id="PTHR43553">
    <property type="entry name" value="HEAVY METAL TRANSPORTER"/>
    <property type="match status" value="1"/>
</dbReference>
<dbReference type="GO" id="GO:0005524">
    <property type="term" value="F:ATP binding"/>
    <property type="evidence" value="ECO:0007669"/>
    <property type="project" value="UniProtKB-KW"/>
</dbReference>
<dbReference type="GO" id="GO:0016887">
    <property type="term" value="F:ATP hydrolysis activity"/>
    <property type="evidence" value="ECO:0007669"/>
    <property type="project" value="InterPro"/>
</dbReference>
<evidence type="ECO:0000256" key="5">
    <source>
        <dbReference type="ARBA" id="ARBA00022741"/>
    </source>
</evidence>
<dbReference type="Pfam" id="PF00005">
    <property type="entry name" value="ABC_tran"/>
    <property type="match status" value="1"/>
</dbReference>
<dbReference type="CDD" id="cd03225">
    <property type="entry name" value="ABC_cobalt_CbiO_domain1"/>
    <property type="match status" value="1"/>
</dbReference>
<evidence type="ECO:0000313" key="11">
    <source>
        <dbReference type="Proteomes" id="UP000422644"/>
    </source>
</evidence>
<organism evidence="10 11">
    <name type="scientific">Leptotrichia trevisanii</name>
    <dbReference type="NCBI Taxonomy" id="109328"/>
    <lineage>
        <taxon>Bacteria</taxon>
        <taxon>Fusobacteriati</taxon>
        <taxon>Fusobacteriota</taxon>
        <taxon>Fusobacteriia</taxon>
        <taxon>Fusobacteriales</taxon>
        <taxon>Leptotrichiaceae</taxon>
        <taxon>Leptotrichia</taxon>
    </lineage>
</organism>
<keyword evidence="3" id="KW-0813">Transport</keyword>
<feature type="domain" description="ABC transporter" evidence="9">
    <location>
        <begin position="4"/>
        <end position="245"/>
    </location>
</feature>
<evidence type="ECO:0000259" key="9">
    <source>
        <dbReference type="PROSITE" id="PS50893"/>
    </source>
</evidence>
<accession>A0A510K3X0</accession>
<name>A0A510K3X0_9FUSO</name>
<protein>
    <submittedName>
        <fullName evidence="10">ABC-type cobalt transport system, ATPase component</fullName>
    </submittedName>
</protein>
<evidence type="ECO:0000313" key="10">
    <source>
        <dbReference type="EMBL" id="BBM46214.1"/>
    </source>
</evidence>
<dbReference type="SMART" id="SM00382">
    <property type="entry name" value="AAA"/>
    <property type="match status" value="1"/>
</dbReference>
<evidence type="ECO:0000256" key="8">
    <source>
        <dbReference type="ARBA" id="ARBA00023136"/>
    </source>
</evidence>
<evidence type="ECO:0000256" key="4">
    <source>
        <dbReference type="ARBA" id="ARBA00022475"/>
    </source>
</evidence>
<evidence type="ECO:0000256" key="1">
    <source>
        <dbReference type="ARBA" id="ARBA00004202"/>
    </source>
</evidence>
<dbReference type="PANTHER" id="PTHR43553:SF27">
    <property type="entry name" value="ENERGY-COUPLING FACTOR TRANSPORTER ATP-BINDING PROTEIN ECFA2"/>
    <property type="match status" value="1"/>
</dbReference>
<dbReference type="RefSeq" id="WP_155283152.1">
    <property type="nucleotide sequence ID" value="NZ_AP019831.1"/>
</dbReference>
<dbReference type="PROSITE" id="PS00211">
    <property type="entry name" value="ABC_TRANSPORTER_1"/>
    <property type="match status" value="1"/>
</dbReference>
<dbReference type="GO" id="GO:0042626">
    <property type="term" value="F:ATPase-coupled transmembrane transporter activity"/>
    <property type="evidence" value="ECO:0007669"/>
    <property type="project" value="TreeGrafter"/>
</dbReference>
<comment type="subcellular location">
    <subcellularLocation>
        <location evidence="1">Cell membrane</location>
        <topology evidence="1">Peripheral membrane protein</topology>
    </subcellularLocation>
</comment>
<dbReference type="InterPro" id="IPR017871">
    <property type="entry name" value="ABC_transporter-like_CS"/>
</dbReference>
<dbReference type="AlphaFoldDB" id="A0A510K3X0"/>
<dbReference type="InterPro" id="IPR015856">
    <property type="entry name" value="ABC_transpr_CbiO/EcfA_su"/>
</dbReference>
<dbReference type="InterPro" id="IPR003593">
    <property type="entry name" value="AAA+_ATPase"/>
</dbReference>
<evidence type="ECO:0000256" key="3">
    <source>
        <dbReference type="ARBA" id="ARBA00022448"/>
    </source>
</evidence>
<dbReference type="Proteomes" id="UP000422644">
    <property type="component" value="Chromosome"/>
</dbReference>